<evidence type="ECO:0000256" key="2">
    <source>
        <dbReference type="SAM" id="Phobius"/>
    </source>
</evidence>
<dbReference type="EMBL" id="OU900107">
    <property type="protein sequence ID" value="CAH1165735.1"/>
    <property type="molecule type" value="Genomic_DNA"/>
</dbReference>
<keyword evidence="2" id="KW-1133">Transmembrane helix</keyword>
<feature type="signal peptide" evidence="3">
    <location>
        <begin position="1"/>
        <end position="26"/>
    </location>
</feature>
<feature type="transmembrane region" description="Helical" evidence="2">
    <location>
        <begin position="467"/>
        <end position="500"/>
    </location>
</feature>
<dbReference type="AlphaFoldDB" id="A0A9P0GW02"/>
<feature type="region of interest" description="Disordered" evidence="1">
    <location>
        <begin position="404"/>
        <end position="433"/>
    </location>
</feature>
<keyword evidence="2" id="KW-0472">Membrane</keyword>
<evidence type="ECO:0000313" key="4">
    <source>
        <dbReference type="EMBL" id="CAH1165735.1"/>
    </source>
</evidence>
<keyword evidence="3" id="KW-0732">Signal</keyword>
<reference evidence="4" key="1">
    <citation type="submission" date="2022-01" db="EMBL/GenBank/DDBJ databases">
        <authorList>
            <person name="King R."/>
        </authorList>
    </citation>
    <scope>NUCLEOTIDE SEQUENCE</scope>
</reference>
<accession>A0A9P0GW02</accession>
<keyword evidence="5" id="KW-1185">Reference proteome</keyword>
<dbReference type="Proteomes" id="UP001153712">
    <property type="component" value="Chromosome 14"/>
</dbReference>
<feature type="region of interest" description="Disordered" evidence="1">
    <location>
        <begin position="259"/>
        <end position="282"/>
    </location>
</feature>
<evidence type="ECO:0000313" key="5">
    <source>
        <dbReference type="Proteomes" id="UP001153712"/>
    </source>
</evidence>
<sequence length="591" mass="64225">MSLGGVFSSVLLLISGLLLFGSTTSGLVPDTSTARYNFLEEVNAMLPNRPKSGRVLGGFERPNGPRVTVSGSKIDRNYTISIDINGTKSIYSNEIGKKSPGSTSKTYVKLNLPLNKTDTPLIKVDTTTVKTKIKRKDPSKINNKLVIVGTKATKLTKIDTQSVKSNDKISKSNGTIVTGTTKIQTKLTNKDKSKINDKSSTKTPTKLISTVKKTTKPIKTKSSTKTNKVRPVLTEWKDASDMSEIKQIWYEDTVPYPNPNPTISSPSPSVALSQLSDAPATPDVAQDAQIRPEISSFSPPYALTGVPDLAPSNPPEQYLPSNPLNTFKLDIAPDEGALSPCPSVHISSALMPEQRQDCSDINLVINSHLHQNQNRLPAAETYDSPVPEEAEAVEAAEPVLSDPGTAAQSAVSQAGPGAGGTGGSGGSGGSGGDNGGFHFPDMKHLFEAAGYLWNGLGKLFGFLRNPYLYIVPAVLFFVLGFLKVLALFPWWIPLLLLYVSVKGGGKNHRKAVSFYKHEHRPVKHLDGWYWNHRTKTWRNVVDERQRYHHRRKEFDGVDYDEGDSLSGDLSRIYGIYLDGGGSGGGGKKKRY</sequence>
<evidence type="ECO:0000256" key="3">
    <source>
        <dbReference type="SAM" id="SignalP"/>
    </source>
</evidence>
<evidence type="ECO:0000256" key="1">
    <source>
        <dbReference type="SAM" id="MobiDB-lite"/>
    </source>
</evidence>
<organism evidence="4 5">
    <name type="scientific">Phyllotreta striolata</name>
    <name type="common">Striped flea beetle</name>
    <name type="synonym">Crioceris striolata</name>
    <dbReference type="NCBI Taxonomy" id="444603"/>
    <lineage>
        <taxon>Eukaryota</taxon>
        <taxon>Metazoa</taxon>
        <taxon>Ecdysozoa</taxon>
        <taxon>Arthropoda</taxon>
        <taxon>Hexapoda</taxon>
        <taxon>Insecta</taxon>
        <taxon>Pterygota</taxon>
        <taxon>Neoptera</taxon>
        <taxon>Endopterygota</taxon>
        <taxon>Coleoptera</taxon>
        <taxon>Polyphaga</taxon>
        <taxon>Cucujiformia</taxon>
        <taxon>Chrysomeloidea</taxon>
        <taxon>Chrysomelidae</taxon>
        <taxon>Galerucinae</taxon>
        <taxon>Alticini</taxon>
        <taxon>Phyllotreta</taxon>
    </lineage>
</organism>
<name>A0A9P0GW02_PHYSR</name>
<dbReference type="OrthoDB" id="6623421at2759"/>
<feature type="chain" id="PRO_5040438396" evidence="3">
    <location>
        <begin position="27"/>
        <end position="591"/>
    </location>
</feature>
<feature type="compositionally biased region" description="Gly residues" evidence="1">
    <location>
        <begin position="416"/>
        <end position="433"/>
    </location>
</feature>
<proteinExistence type="predicted"/>
<protein>
    <submittedName>
        <fullName evidence="4">Uncharacterized protein</fullName>
    </submittedName>
</protein>
<keyword evidence="2" id="KW-0812">Transmembrane</keyword>
<gene>
    <name evidence="4" type="ORF">PHYEVI_LOCUS3987</name>
</gene>